<dbReference type="EMBL" id="JAKEVY010000001">
    <property type="protein sequence ID" value="MCF1713470.1"/>
    <property type="molecule type" value="Genomic_DNA"/>
</dbReference>
<gene>
    <name evidence="2" type="ORF">L0U88_02360</name>
</gene>
<dbReference type="Pfam" id="PF13460">
    <property type="entry name" value="NAD_binding_10"/>
    <property type="match status" value="1"/>
</dbReference>
<comment type="caution">
    <text evidence="2">The sequence shown here is derived from an EMBL/GenBank/DDBJ whole genome shotgun (WGS) entry which is preliminary data.</text>
</comment>
<dbReference type="InterPro" id="IPR051606">
    <property type="entry name" value="Polyketide_Oxido-like"/>
</dbReference>
<dbReference type="Proteomes" id="UP001200145">
    <property type="component" value="Unassembled WGS sequence"/>
</dbReference>
<dbReference type="Gene3D" id="3.40.50.720">
    <property type="entry name" value="NAD(P)-binding Rossmann-like Domain"/>
    <property type="match status" value="1"/>
</dbReference>
<evidence type="ECO:0000313" key="2">
    <source>
        <dbReference type="EMBL" id="MCF1713470.1"/>
    </source>
</evidence>
<reference evidence="2 3" key="1">
    <citation type="submission" date="2022-01" db="EMBL/GenBank/DDBJ databases">
        <title>Flavihumibacter sp. nov., isolated from sediment of a river.</title>
        <authorList>
            <person name="Liu H."/>
        </authorList>
    </citation>
    <scope>NUCLEOTIDE SEQUENCE [LARGE SCALE GENOMIC DNA]</scope>
    <source>
        <strain evidence="2 3">RY-1</strain>
    </source>
</reference>
<protein>
    <submittedName>
        <fullName evidence="2">NAD(P)H-binding protein</fullName>
    </submittedName>
</protein>
<name>A0ABS9BDT9_9BACT</name>
<evidence type="ECO:0000259" key="1">
    <source>
        <dbReference type="Pfam" id="PF13460"/>
    </source>
</evidence>
<accession>A0ABS9BDT9</accession>
<dbReference type="RefSeq" id="WP_234864000.1">
    <property type="nucleotide sequence ID" value="NZ_JAKEVY010000001.1"/>
</dbReference>
<organism evidence="2 3">
    <name type="scientific">Flavihumibacter fluminis</name>
    <dbReference type="NCBI Taxonomy" id="2909236"/>
    <lineage>
        <taxon>Bacteria</taxon>
        <taxon>Pseudomonadati</taxon>
        <taxon>Bacteroidota</taxon>
        <taxon>Chitinophagia</taxon>
        <taxon>Chitinophagales</taxon>
        <taxon>Chitinophagaceae</taxon>
        <taxon>Flavihumibacter</taxon>
    </lineage>
</organism>
<sequence>MKVVIFGATGQVGRYLVQQAILMGHQVRAFGRNVHELPDDTHLLEKIKGAVFDPGEVFNAIKGTDAVLSALGGSFDGTDKTRSLGIRNIVEQMKASGVKRIVALGGAGVLDHPDGGLAIDQESYPPEYIPVGKEHQKAWEILVDSGLEWTFVCSTDIINADVSGGFLTAVNQLPEGAKGHINAGDLALCMLQELDRKSHIRQRIGISAV</sequence>
<feature type="domain" description="NAD(P)-binding" evidence="1">
    <location>
        <begin position="7"/>
        <end position="195"/>
    </location>
</feature>
<evidence type="ECO:0000313" key="3">
    <source>
        <dbReference type="Proteomes" id="UP001200145"/>
    </source>
</evidence>
<dbReference type="PANTHER" id="PTHR43355">
    <property type="entry name" value="FLAVIN REDUCTASE (NADPH)"/>
    <property type="match status" value="1"/>
</dbReference>
<dbReference type="InterPro" id="IPR036291">
    <property type="entry name" value="NAD(P)-bd_dom_sf"/>
</dbReference>
<dbReference type="SUPFAM" id="SSF51735">
    <property type="entry name" value="NAD(P)-binding Rossmann-fold domains"/>
    <property type="match status" value="1"/>
</dbReference>
<dbReference type="InterPro" id="IPR016040">
    <property type="entry name" value="NAD(P)-bd_dom"/>
</dbReference>
<proteinExistence type="predicted"/>
<dbReference type="PANTHER" id="PTHR43355:SF2">
    <property type="entry name" value="FLAVIN REDUCTASE (NADPH)"/>
    <property type="match status" value="1"/>
</dbReference>
<keyword evidence="3" id="KW-1185">Reference proteome</keyword>